<dbReference type="Pfam" id="PF13649">
    <property type="entry name" value="Methyltransf_25"/>
    <property type="match status" value="1"/>
</dbReference>
<evidence type="ECO:0000313" key="4">
    <source>
        <dbReference type="Proteomes" id="UP001143328"/>
    </source>
</evidence>
<dbReference type="Proteomes" id="UP001143328">
    <property type="component" value="Unassembled WGS sequence"/>
</dbReference>
<accession>A0A9W6K6L5</accession>
<evidence type="ECO:0000256" key="1">
    <source>
        <dbReference type="ARBA" id="ARBA00022679"/>
    </source>
</evidence>
<evidence type="ECO:0000259" key="2">
    <source>
        <dbReference type="Pfam" id="PF13649"/>
    </source>
</evidence>
<reference evidence="3" key="2">
    <citation type="submission" date="2023-01" db="EMBL/GenBank/DDBJ databases">
        <authorList>
            <person name="Sun Q."/>
            <person name="Evtushenko L."/>
        </authorList>
    </citation>
    <scope>NUCLEOTIDE SEQUENCE</scope>
    <source>
        <strain evidence="3">VKM B-2935</strain>
    </source>
</reference>
<organism evidence="3 4">
    <name type="scientific">Pseudomonas turukhanskensis</name>
    <dbReference type="NCBI Taxonomy" id="1806536"/>
    <lineage>
        <taxon>Bacteria</taxon>
        <taxon>Pseudomonadati</taxon>
        <taxon>Pseudomonadota</taxon>
        <taxon>Gammaproteobacteria</taxon>
        <taxon>Pseudomonadales</taxon>
        <taxon>Pseudomonadaceae</taxon>
        <taxon>Pseudomonas</taxon>
    </lineage>
</organism>
<dbReference type="GO" id="GO:0032259">
    <property type="term" value="P:methylation"/>
    <property type="evidence" value="ECO:0007669"/>
    <property type="project" value="UniProtKB-KW"/>
</dbReference>
<dbReference type="CDD" id="cd02440">
    <property type="entry name" value="AdoMet_MTases"/>
    <property type="match status" value="1"/>
</dbReference>
<dbReference type="Gene3D" id="3.40.50.150">
    <property type="entry name" value="Vaccinia Virus protein VP39"/>
    <property type="match status" value="1"/>
</dbReference>
<reference evidence="3" key="1">
    <citation type="journal article" date="2014" name="Int. J. Syst. Evol. Microbiol.">
        <title>Complete genome sequence of Corynebacterium casei LMG S-19264T (=DSM 44701T), isolated from a smear-ripened cheese.</title>
        <authorList>
            <consortium name="US DOE Joint Genome Institute (JGI-PGF)"/>
            <person name="Walter F."/>
            <person name="Albersmeier A."/>
            <person name="Kalinowski J."/>
            <person name="Ruckert C."/>
        </authorList>
    </citation>
    <scope>NUCLEOTIDE SEQUENCE</scope>
    <source>
        <strain evidence="3">VKM B-2935</strain>
    </source>
</reference>
<gene>
    <name evidence="3" type="ORF">GCM10017655_28540</name>
</gene>
<feature type="domain" description="Methyltransferase" evidence="2">
    <location>
        <begin position="46"/>
        <end position="138"/>
    </location>
</feature>
<keyword evidence="4" id="KW-1185">Reference proteome</keyword>
<dbReference type="InterPro" id="IPR041698">
    <property type="entry name" value="Methyltransf_25"/>
</dbReference>
<dbReference type="InterPro" id="IPR029063">
    <property type="entry name" value="SAM-dependent_MTases_sf"/>
</dbReference>
<protein>
    <submittedName>
        <fullName evidence="3">Methyltransferase</fullName>
    </submittedName>
</protein>
<sequence>MSVADSYFEGMFRADADPWAMRTRWYERRKRSLTLACLPQHEYKSVLELGCANGELSAKLANRSGRLLCCDTSTTALELAQARLKQRPNVQFWQGRLPKEWPPGKFDLIVFSELGYYLDSTDLTQLIFSMRYALAPGGTVLACHWRPTIDGCPHTGDQVHAELHHLLRMPRLVWHQEADLLLEVWCEDATSVAEQEGLIRRAT</sequence>
<keyword evidence="3" id="KW-0489">Methyltransferase</keyword>
<dbReference type="RefSeq" id="WP_271195980.1">
    <property type="nucleotide sequence ID" value="NZ_BSFN01000007.1"/>
</dbReference>
<name>A0A9W6K6L5_9PSED</name>
<keyword evidence="1" id="KW-0808">Transferase</keyword>
<comment type="caution">
    <text evidence="3">The sequence shown here is derived from an EMBL/GenBank/DDBJ whole genome shotgun (WGS) entry which is preliminary data.</text>
</comment>
<evidence type="ECO:0000313" key="3">
    <source>
        <dbReference type="EMBL" id="GLK89792.1"/>
    </source>
</evidence>
<dbReference type="EMBL" id="BSFN01000007">
    <property type="protein sequence ID" value="GLK89792.1"/>
    <property type="molecule type" value="Genomic_DNA"/>
</dbReference>
<proteinExistence type="predicted"/>
<dbReference type="GO" id="GO:0008168">
    <property type="term" value="F:methyltransferase activity"/>
    <property type="evidence" value="ECO:0007669"/>
    <property type="project" value="UniProtKB-KW"/>
</dbReference>
<dbReference type="PANTHER" id="PTHR43861">
    <property type="entry name" value="TRANS-ACONITATE 2-METHYLTRANSFERASE-RELATED"/>
    <property type="match status" value="1"/>
</dbReference>
<dbReference type="AlphaFoldDB" id="A0A9W6K6L5"/>
<dbReference type="SUPFAM" id="SSF53335">
    <property type="entry name" value="S-adenosyl-L-methionine-dependent methyltransferases"/>
    <property type="match status" value="1"/>
</dbReference>